<dbReference type="Proteomes" id="UP000199611">
    <property type="component" value="Unassembled WGS sequence"/>
</dbReference>
<gene>
    <name evidence="1" type="ORF">SAMN05660836_01553</name>
</gene>
<sequence>MGCVHRVSLGGARGRERLRTRLKGYVLFLLNAWRKSRGLAKTRRFDTVLTFHNPPFVGLIGAYPVRRILEDRQELIHRGQQARKVYEERFQKARAIEAYAKILSG</sequence>
<protein>
    <recommendedName>
        <fullName evidence="3">Glycosyltransferase family 1 protein</fullName>
    </recommendedName>
</protein>
<name>A0A1I4TVT1_9BACT</name>
<dbReference type="AlphaFoldDB" id="A0A1I4TVT1"/>
<evidence type="ECO:0008006" key="3">
    <source>
        <dbReference type="Google" id="ProtNLM"/>
    </source>
</evidence>
<proteinExistence type="predicted"/>
<accession>A0A1I4TVT1</accession>
<organism evidence="1 2">
    <name type="scientific">Thermodesulforhabdus norvegica</name>
    <dbReference type="NCBI Taxonomy" id="39841"/>
    <lineage>
        <taxon>Bacteria</taxon>
        <taxon>Pseudomonadati</taxon>
        <taxon>Thermodesulfobacteriota</taxon>
        <taxon>Syntrophobacteria</taxon>
        <taxon>Syntrophobacterales</taxon>
        <taxon>Thermodesulforhabdaceae</taxon>
        <taxon>Thermodesulforhabdus</taxon>
    </lineage>
</organism>
<dbReference type="EMBL" id="FOUU01000004">
    <property type="protein sequence ID" value="SFM80898.1"/>
    <property type="molecule type" value="Genomic_DNA"/>
</dbReference>
<evidence type="ECO:0000313" key="2">
    <source>
        <dbReference type="Proteomes" id="UP000199611"/>
    </source>
</evidence>
<reference evidence="1 2" key="1">
    <citation type="submission" date="2016-10" db="EMBL/GenBank/DDBJ databases">
        <authorList>
            <person name="de Groot N.N."/>
        </authorList>
    </citation>
    <scope>NUCLEOTIDE SEQUENCE [LARGE SCALE GENOMIC DNA]</scope>
    <source>
        <strain evidence="1 2">DSM 9990</strain>
    </source>
</reference>
<keyword evidence="2" id="KW-1185">Reference proteome</keyword>
<evidence type="ECO:0000313" key="1">
    <source>
        <dbReference type="EMBL" id="SFM80898.1"/>
    </source>
</evidence>